<dbReference type="InterPro" id="IPR055561">
    <property type="entry name" value="DUF7137"/>
</dbReference>
<keyword evidence="6" id="KW-1185">Reference proteome</keyword>
<dbReference type="PANTHER" id="PTHR42028">
    <property type="entry name" value="CHROMOSOME 1, WHOLE GENOME SHOTGUN SEQUENCE"/>
    <property type="match status" value="1"/>
</dbReference>
<evidence type="ECO:0000256" key="3">
    <source>
        <dbReference type="SAM" id="SignalP"/>
    </source>
</evidence>
<sequence>MRFFVFFSVLCMLLGLVASYQGNEAHGLARRDDTTAAESATTGDVASTTEAPATATDSDTASATDATGSATNSASESDATTGTNTNTNTHTATGTGTASNSTSIDPRMGAGGISMLTPTQGATSYYKIGEKVTFVWNYTSLAVTPSAINVVASCSLNDATYTISNNMSVAETGKVTWDTGKYQANATVPLLTATYTLVVYDADGDIGDTASAGRLGSQSQFNFGMYVPQAYTPLNEYKCATCNGALPELDGHAVRFAMGMVALTVLSFTWFAGGYGVFAV</sequence>
<feature type="compositionally biased region" description="Polar residues" evidence="1">
    <location>
        <begin position="36"/>
        <end position="45"/>
    </location>
</feature>
<reference evidence="6" key="1">
    <citation type="journal article" date="2014" name="Nat. Commun.">
        <title>Genomic adaptations of the halophilic Dead Sea filamentous fungus Eurotium rubrum.</title>
        <authorList>
            <person name="Kis-Papo T."/>
            <person name="Weig A.R."/>
            <person name="Riley R."/>
            <person name="Persoh D."/>
            <person name="Salamov A."/>
            <person name="Sun H."/>
            <person name="Lipzen A."/>
            <person name="Wasser S.P."/>
            <person name="Rambold G."/>
            <person name="Grigoriev I.V."/>
            <person name="Nevo E."/>
        </authorList>
    </citation>
    <scope>NUCLEOTIDE SEQUENCE [LARGE SCALE GENOMIC DNA]</scope>
    <source>
        <strain evidence="6">CBS 135680</strain>
    </source>
</reference>
<evidence type="ECO:0000259" key="4">
    <source>
        <dbReference type="Pfam" id="PF23585"/>
    </source>
</evidence>
<evidence type="ECO:0000256" key="2">
    <source>
        <dbReference type="SAM" id="Phobius"/>
    </source>
</evidence>
<feature type="region of interest" description="Disordered" evidence="1">
    <location>
        <begin position="29"/>
        <end position="104"/>
    </location>
</feature>
<feature type="transmembrane region" description="Helical" evidence="2">
    <location>
        <begin position="256"/>
        <end position="278"/>
    </location>
</feature>
<dbReference type="Proteomes" id="UP000019804">
    <property type="component" value="Unassembled WGS sequence"/>
</dbReference>
<gene>
    <name evidence="5" type="ORF">EURHEDRAFT_416444</name>
</gene>
<dbReference type="EMBL" id="KK088445">
    <property type="protein sequence ID" value="EYE91381.1"/>
    <property type="molecule type" value="Genomic_DNA"/>
</dbReference>
<keyword evidence="3" id="KW-0732">Signal</keyword>
<feature type="domain" description="DUF7137" evidence="4">
    <location>
        <begin position="108"/>
        <end position="241"/>
    </location>
</feature>
<dbReference type="STRING" id="1388766.A0A017S3F9"/>
<evidence type="ECO:0000313" key="6">
    <source>
        <dbReference type="Proteomes" id="UP000019804"/>
    </source>
</evidence>
<dbReference type="GeneID" id="63698075"/>
<dbReference type="RefSeq" id="XP_040635071.1">
    <property type="nucleotide sequence ID" value="XM_040782951.1"/>
</dbReference>
<dbReference type="OrthoDB" id="2435509at2759"/>
<feature type="chain" id="PRO_5001495389" description="DUF7137 domain-containing protein" evidence="3">
    <location>
        <begin position="20"/>
        <end position="280"/>
    </location>
</feature>
<evidence type="ECO:0000256" key="1">
    <source>
        <dbReference type="SAM" id="MobiDB-lite"/>
    </source>
</evidence>
<dbReference type="HOGENOM" id="CLU_058864_0_0_1"/>
<name>A0A017S3F9_ASPRC</name>
<dbReference type="AlphaFoldDB" id="A0A017S3F9"/>
<organism evidence="5 6">
    <name type="scientific">Aspergillus ruber (strain CBS 135680)</name>
    <dbReference type="NCBI Taxonomy" id="1388766"/>
    <lineage>
        <taxon>Eukaryota</taxon>
        <taxon>Fungi</taxon>
        <taxon>Dikarya</taxon>
        <taxon>Ascomycota</taxon>
        <taxon>Pezizomycotina</taxon>
        <taxon>Eurotiomycetes</taxon>
        <taxon>Eurotiomycetidae</taxon>
        <taxon>Eurotiales</taxon>
        <taxon>Aspergillaceae</taxon>
        <taxon>Aspergillus</taxon>
        <taxon>Aspergillus subgen. Aspergillus</taxon>
    </lineage>
</organism>
<feature type="compositionally biased region" description="Low complexity" evidence="1">
    <location>
        <begin position="46"/>
        <end position="103"/>
    </location>
</feature>
<keyword evidence="2" id="KW-1133">Transmembrane helix</keyword>
<protein>
    <recommendedName>
        <fullName evidence="4">DUF7137 domain-containing protein</fullName>
    </recommendedName>
</protein>
<accession>A0A017S3F9</accession>
<proteinExistence type="predicted"/>
<dbReference type="Pfam" id="PF23585">
    <property type="entry name" value="DUF7137"/>
    <property type="match status" value="1"/>
</dbReference>
<evidence type="ECO:0000313" key="5">
    <source>
        <dbReference type="EMBL" id="EYE91381.1"/>
    </source>
</evidence>
<keyword evidence="2" id="KW-0472">Membrane</keyword>
<keyword evidence="2" id="KW-0812">Transmembrane</keyword>
<feature type="signal peptide" evidence="3">
    <location>
        <begin position="1"/>
        <end position="19"/>
    </location>
</feature>
<dbReference type="PANTHER" id="PTHR42028:SF1">
    <property type="entry name" value="YALI0E30657P"/>
    <property type="match status" value="1"/>
</dbReference>